<feature type="signal peptide" evidence="1">
    <location>
        <begin position="1"/>
        <end position="19"/>
    </location>
</feature>
<dbReference type="RefSeq" id="XP_028142173.1">
    <property type="nucleotide sequence ID" value="XM_028286372.1"/>
</dbReference>
<reference evidence="2" key="2">
    <citation type="submission" date="2025-05" db="UniProtKB">
        <authorList>
            <consortium name="EnsemblMetazoa"/>
        </authorList>
    </citation>
    <scope>IDENTIFICATION</scope>
</reference>
<name>A0A6P7GBF6_DIAVI</name>
<keyword evidence="3" id="KW-1185">Reference proteome</keyword>
<organism evidence="4">
    <name type="scientific">Diabrotica virgifera virgifera</name>
    <name type="common">western corn rootworm</name>
    <dbReference type="NCBI Taxonomy" id="50390"/>
    <lineage>
        <taxon>Eukaryota</taxon>
        <taxon>Metazoa</taxon>
        <taxon>Ecdysozoa</taxon>
        <taxon>Arthropoda</taxon>
        <taxon>Hexapoda</taxon>
        <taxon>Insecta</taxon>
        <taxon>Pterygota</taxon>
        <taxon>Neoptera</taxon>
        <taxon>Endopterygota</taxon>
        <taxon>Coleoptera</taxon>
        <taxon>Polyphaga</taxon>
        <taxon>Cucujiformia</taxon>
        <taxon>Chrysomeloidea</taxon>
        <taxon>Chrysomelidae</taxon>
        <taxon>Galerucinae</taxon>
        <taxon>Diabroticina</taxon>
        <taxon>Diabroticites</taxon>
        <taxon>Diabrotica</taxon>
    </lineage>
</organism>
<proteinExistence type="predicted"/>
<sequence length="113" mass="12766">MKKIIVCSLILSLISCVLSEPAIFIYNQDTPDDIAAFSAPFAQIQQLAEKEQLAEFIETFDQFKLAMADFNSKIEEHVEQMKTLGRLDDVIAADLTEDEAEQDIVKEEVLVQQ</sequence>
<evidence type="ECO:0000313" key="2">
    <source>
        <dbReference type="EnsemblMetazoa" id="XP_050499148.1"/>
    </source>
</evidence>
<evidence type="ECO:0000313" key="4">
    <source>
        <dbReference type="RefSeq" id="XP_028142173.1"/>
    </source>
</evidence>
<feature type="chain" id="PRO_5027788932" evidence="1">
    <location>
        <begin position="20"/>
        <end position="113"/>
    </location>
</feature>
<evidence type="ECO:0000313" key="3">
    <source>
        <dbReference type="Proteomes" id="UP001652700"/>
    </source>
</evidence>
<dbReference type="EnsemblMetazoa" id="XM_050643191.1">
    <property type="protein sequence ID" value="XP_050499148.1"/>
    <property type="gene ID" value="LOC126879876"/>
</dbReference>
<evidence type="ECO:0000256" key="1">
    <source>
        <dbReference type="SAM" id="SignalP"/>
    </source>
</evidence>
<dbReference type="Proteomes" id="UP001652700">
    <property type="component" value="Unplaced"/>
</dbReference>
<gene>
    <name evidence="4" type="primary">LOC114336059</name>
</gene>
<protein>
    <submittedName>
        <fullName evidence="4">Uncharacterized protein LOC114336059 isoform X2</fullName>
    </submittedName>
</protein>
<dbReference type="AlphaFoldDB" id="A0A6P7GBF6"/>
<reference evidence="4" key="1">
    <citation type="submission" date="2025-04" db="UniProtKB">
        <authorList>
            <consortium name="RefSeq"/>
        </authorList>
    </citation>
    <scope>IDENTIFICATION</scope>
    <source>
        <tissue evidence="4">Whole insect</tissue>
    </source>
</reference>
<dbReference type="PROSITE" id="PS51257">
    <property type="entry name" value="PROKAR_LIPOPROTEIN"/>
    <property type="match status" value="1"/>
</dbReference>
<accession>A0A6P7GBF6</accession>
<keyword evidence="1" id="KW-0732">Signal</keyword>